<gene>
    <name evidence="1" type="ORF">METZ01_LOCUS502256</name>
</gene>
<accession>A0A383DXY6</accession>
<reference evidence="1" key="1">
    <citation type="submission" date="2018-05" db="EMBL/GenBank/DDBJ databases">
        <authorList>
            <person name="Lanie J.A."/>
            <person name="Ng W.-L."/>
            <person name="Kazmierczak K.M."/>
            <person name="Andrzejewski T.M."/>
            <person name="Davidsen T.M."/>
            <person name="Wayne K.J."/>
            <person name="Tettelin H."/>
            <person name="Glass J.I."/>
            <person name="Rusch D."/>
            <person name="Podicherti R."/>
            <person name="Tsui H.-C.T."/>
            <person name="Winkler M.E."/>
        </authorList>
    </citation>
    <scope>NUCLEOTIDE SEQUENCE</scope>
</reference>
<proteinExistence type="predicted"/>
<name>A0A383DXY6_9ZZZZ</name>
<organism evidence="1">
    <name type="scientific">marine metagenome</name>
    <dbReference type="NCBI Taxonomy" id="408172"/>
    <lineage>
        <taxon>unclassified sequences</taxon>
        <taxon>metagenomes</taxon>
        <taxon>ecological metagenomes</taxon>
    </lineage>
</organism>
<evidence type="ECO:0000313" key="1">
    <source>
        <dbReference type="EMBL" id="SVE49402.1"/>
    </source>
</evidence>
<dbReference type="AlphaFoldDB" id="A0A383DXY6"/>
<feature type="non-terminal residue" evidence="1">
    <location>
        <position position="24"/>
    </location>
</feature>
<dbReference type="EMBL" id="UINC01221179">
    <property type="protein sequence ID" value="SVE49402.1"/>
    <property type="molecule type" value="Genomic_DNA"/>
</dbReference>
<protein>
    <submittedName>
        <fullName evidence="1">Uncharacterized protein</fullName>
    </submittedName>
</protein>
<sequence length="24" mass="2944">MSKPKYDESSIKSLDWKEHIRLRP</sequence>